<protein>
    <submittedName>
        <fullName evidence="1">Uncharacterized protein</fullName>
    </submittedName>
</protein>
<dbReference type="EMBL" id="MPUH01000805">
    <property type="protein sequence ID" value="OMJ73662.1"/>
    <property type="molecule type" value="Genomic_DNA"/>
</dbReference>
<accession>A0A1R2BA61</accession>
<proteinExistence type="predicted"/>
<organism evidence="1 2">
    <name type="scientific">Stentor coeruleus</name>
    <dbReference type="NCBI Taxonomy" id="5963"/>
    <lineage>
        <taxon>Eukaryota</taxon>
        <taxon>Sar</taxon>
        <taxon>Alveolata</taxon>
        <taxon>Ciliophora</taxon>
        <taxon>Postciliodesmatophora</taxon>
        <taxon>Heterotrichea</taxon>
        <taxon>Heterotrichida</taxon>
        <taxon>Stentoridae</taxon>
        <taxon>Stentor</taxon>
    </lineage>
</organism>
<evidence type="ECO:0000313" key="2">
    <source>
        <dbReference type="Proteomes" id="UP000187209"/>
    </source>
</evidence>
<evidence type="ECO:0000313" key="1">
    <source>
        <dbReference type="EMBL" id="OMJ73662.1"/>
    </source>
</evidence>
<comment type="caution">
    <text evidence="1">The sequence shown here is derived from an EMBL/GenBank/DDBJ whole genome shotgun (WGS) entry which is preliminary data.</text>
</comment>
<keyword evidence="2" id="KW-1185">Reference proteome</keyword>
<name>A0A1R2BA61_9CILI</name>
<gene>
    <name evidence="1" type="ORF">SteCoe_27596</name>
</gene>
<dbReference type="Proteomes" id="UP000187209">
    <property type="component" value="Unassembled WGS sequence"/>
</dbReference>
<reference evidence="1 2" key="1">
    <citation type="submission" date="2016-11" db="EMBL/GenBank/DDBJ databases">
        <title>The macronuclear genome of Stentor coeruleus: a giant cell with tiny introns.</title>
        <authorList>
            <person name="Slabodnick M."/>
            <person name="Ruby J.G."/>
            <person name="Reiff S.B."/>
            <person name="Swart E.C."/>
            <person name="Gosai S."/>
            <person name="Prabakaran S."/>
            <person name="Witkowska E."/>
            <person name="Larue G.E."/>
            <person name="Fisher S."/>
            <person name="Freeman R.M."/>
            <person name="Gunawardena J."/>
            <person name="Chu W."/>
            <person name="Stover N.A."/>
            <person name="Gregory B.D."/>
            <person name="Nowacki M."/>
            <person name="Derisi J."/>
            <person name="Roy S.W."/>
            <person name="Marshall W.F."/>
            <person name="Sood P."/>
        </authorList>
    </citation>
    <scope>NUCLEOTIDE SEQUENCE [LARGE SCALE GENOMIC DNA]</scope>
    <source>
        <strain evidence="1">WM001</strain>
    </source>
</reference>
<sequence length="180" mass="20646">MNNKELVSLKTLHLESEKTTNETLNAFSIFNDDEDVAGWGEIFWTATPENSSKVQNSVERSVEVPKFRSKTPILLSIEKHTHRVKSNFSNLRELRPKVAVIPKIPGIMSNKLTESLGISVKAMIKAHQRAKLVDYKKPTIKRNNFIEDSLKKIIKIHSILPVKIKRKRNKSIEKLANYLM</sequence>
<dbReference type="AlphaFoldDB" id="A0A1R2BA61"/>